<dbReference type="PANTHER" id="PTHR43133">
    <property type="entry name" value="RNA POLYMERASE ECF-TYPE SIGMA FACTO"/>
    <property type="match status" value="1"/>
</dbReference>
<dbReference type="NCBIfam" id="TIGR02937">
    <property type="entry name" value="sigma70-ECF"/>
    <property type="match status" value="1"/>
</dbReference>
<keyword evidence="3" id="KW-0731">Sigma factor</keyword>
<dbReference type="InterPro" id="IPR039425">
    <property type="entry name" value="RNA_pol_sigma-70-like"/>
</dbReference>
<feature type="domain" description="RNA polymerase sigma-70 region 2" evidence="5">
    <location>
        <begin position="21"/>
        <end position="85"/>
    </location>
</feature>
<dbReference type="SUPFAM" id="SSF88659">
    <property type="entry name" value="Sigma3 and sigma4 domains of RNA polymerase sigma factors"/>
    <property type="match status" value="1"/>
</dbReference>
<sequence length="177" mass="21093">MGTVHSSFNHKITEQSFTWLFDNYWEKIYELCYQQIRSHEDARELTQNIFESIWKRRNELHIEGNPEHYLMRSAKLQIINFYRDTKIREEHQASFSSEYRDFDNCTENEILFSHLNQRVSSVIETLPGQCKLVYQLSKNKHLSNKDVAATLNISIKTVEYHLSNANSLLKKSLKEFI</sequence>
<dbReference type="InterPro" id="IPR007627">
    <property type="entry name" value="RNA_pol_sigma70_r2"/>
</dbReference>
<organism evidence="7 8">
    <name type="scientific">Pedobacter caeni</name>
    <dbReference type="NCBI Taxonomy" id="288992"/>
    <lineage>
        <taxon>Bacteria</taxon>
        <taxon>Pseudomonadati</taxon>
        <taxon>Bacteroidota</taxon>
        <taxon>Sphingobacteriia</taxon>
        <taxon>Sphingobacteriales</taxon>
        <taxon>Sphingobacteriaceae</taxon>
        <taxon>Pedobacter</taxon>
    </lineage>
</organism>
<evidence type="ECO:0000259" key="6">
    <source>
        <dbReference type="Pfam" id="PF08281"/>
    </source>
</evidence>
<accession>A0A1M5ENL0</accession>
<dbReference type="NCBIfam" id="TIGR02985">
    <property type="entry name" value="Sig70_bacteroi1"/>
    <property type="match status" value="1"/>
</dbReference>
<dbReference type="EMBL" id="FQUQ01000003">
    <property type="protein sequence ID" value="SHF80795.1"/>
    <property type="molecule type" value="Genomic_DNA"/>
</dbReference>
<name>A0A1M5ENL0_9SPHI</name>
<evidence type="ECO:0000313" key="7">
    <source>
        <dbReference type="EMBL" id="SHF80795.1"/>
    </source>
</evidence>
<proteinExistence type="inferred from homology"/>
<dbReference type="InterPro" id="IPR013249">
    <property type="entry name" value="RNA_pol_sigma70_r4_t2"/>
</dbReference>
<evidence type="ECO:0000256" key="1">
    <source>
        <dbReference type="ARBA" id="ARBA00010641"/>
    </source>
</evidence>
<evidence type="ECO:0000256" key="3">
    <source>
        <dbReference type="ARBA" id="ARBA00023082"/>
    </source>
</evidence>
<dbReference type="InterPro" id="IPR014327">
    <property type="entry name" value="RNA_pol_sigma70_bacteroid"/>
</dbReference>
<dbReference type="Pfam" id="PF04542">
    <property type="entry name" value="Sigma70_r2"/>
    <property type="match status" value="1"/>
</dbReference>
<dbReference type="SUPFAM" id="SSF88946">
    <property type="entry name" value="Sigma2 domain of RNA polymerase sigma factors"/>
    <property type="match status" value="1"/>
</dbReference>
<dbReference type="Gene3D" id="1.10.1740.10">
    <property type="match status" value="1"/>
</dbReference>
<evidence type="ECO:0000256" key="2">
    <source>
        <dbReference type="ARBA" id="ARBA00023015"/>
    </source>
</evidence>
<dbReference type="InterPro" id="IPR036388">
    <property type="entry name" value="WH-like_DNA-bd_sf"/>
</dbReference>
<evidence type="ECO:0000256" key="4">
    <source>
        <dbReference type="ARBA" id="ARBA00023163"/>
    </source>
</evidence>
<dbReference type="Gene3D" id="1.10.10.10">
    <property type="entry name" value="Winged helix-like DNA-binding domain superfamily/Winged helix DNA-binding domain"/>
    <property type="match status" value="1"/>
</dbReference>
<comment type="similarity">
    <text evidence="1">Belongs to the sigma-70 factor family. ECF subfamily.</text>
</comment>
<protein>
    <submittedName>
        <fullName evidence="7">RNA polymerase sigma-70 factor, ECF subfamily</fullName>
    </submittedName>
</protein>
<dbReference type="RefSeq" id="WP_073232460.1">
    <property type="nucleotide sequence ID" value="NZ_FQUQ01000003.1"/>
</dbReference>
<evidence type="ECO:0000259" key="5">
    <source>
        <dbReference type="Pfam" id="PF04542"/>
    </source>
</evidence>
<feature type="domain" description="RNA polymerase sigma factor 70 region 4 type 2" evidence="6">
    <location>
        <begin position="118"/>
        <end position="165"/>
    </location>
</feature>
<dbReference type="InterPro" id="IPR013325">
    <property type="entry name" value="RNA_pol_sigma_r2"/>
</dbReference>
<evidence type="ECO:0000313" key="8">
    <source>
        <dbReference type="Proteomes" id="UP000184287"/>
    </source>
</evidence>
<dbReference type="AlphaFoldDB" id="A0A1M5ENL0"/>
<dbReference type="InterPro" id="IPR014284">
    <property type="entry name" value="RNA_pol_sigma-70_dom"/>
</dbReference>
<keyword evidence="4" id="KW-0804">Transcription</keyword>
<dbReference type="GO" id="GO:0003677">
    <property type="term" value="F:DNA binding"/>
    <property type="evidence" value="ECO:0007669"/>
    <property type="project" value="InterPro"/>
</dbReference>
<dbReference type="Proteomes" id="UP000184287">
    <property type="component" value="Unassembled WGS sequence"/>
</dbReference>
<dbReference type="STRING" id="288992.SAMN04488522_103723"/>
<keyword evidence="2" id="KW-0805">Transcription regulation</keyword>
<gene>
    <name evidence="7" type="ORF">SAMN04488522_103723</name>
</gene>
<dbReference type="Pfam" id="PF08281">
    <property type="entry name" value="Sigma70_r4_2"/>
    <property type="match status" value="1"/>
</dbReference>
<dbReference type="InterPro" id="IPR013324">
    <property type="entry name" value="RNA_pol_sigma_r3/r4-like"/>
</dbReference>
<dbReference type="GO" id="GO:0016987">
    <property type="term" value="F:sigma factor activity"/>
    <property type="evidence" value="ECO:0007669"/>
    <property type="project" value="UniProtKB-KW"/>
</dbReference>
<dbReference type="GO" id="GO:0006352">
    <property type="term" value="P:DNA-templated transcription initiation"/>
    <property type="evidence" value="ECO:0007669"/>
    <property type="project" value="InterPro"/>
</dbReference>
<keyword evidence="8" id="KW-1185">Reference proteome</keyword>
<dbReference type="OrthoDB" id="665113at2"/>
<reference evidence="8" key="1">
    <citation type="submission" date="2016-11" db="EMBL/GenBank/DDBJ databases">
        <authorList>
            <person name="Varghese N."/>
            <person name="Submissions S."/>
        </authorList>
    </citation>
    <scope>NUCLEOTIDE SEQUENCE [LARGE SCALE GENOMIC DNA]</scope>
    <source>
        <strain evidence="8">DSM 16990</strain>
    </source>
</reference>
<dbReference type="PANTHER" id="PTHR43133:SF46">
    <property type="entry name" value="RNA POLYMERASE SIGMA-70 FACTOR ECF SUBFAMILY"/>
    <property type="match status" value="1"/>
</dbReference>